<keyword evidence="2" id="KW-1185">Reference proteome</keyword>
<gene>
    <name evidence="1" type="ORF">QK289_14200</name>
</gene>
<proteinExistence type="predicted"/>
<name>A0ABT6R5F3_9BACL</name>
<evidence type="ECO:0000313" key="2">
    <source>
        <dbReference type="Proteomes" id="UP001243286"/>
    </source>
</evidence>
<dbReference type="Proteomes" id="UP001243286">
    <property type="component" value="Unassembled WGS sequence"/>
</dbReference>
<evidence type="ECO:0000313" key="1">
    <source>
        <dbReference type="EMBL" id="MDI3236162.1"/>
    </source>
</evidence>
<sequence>MEHLQIFLIPGRFAFLKTYEPNSTYISNGNGFIRVLQTNQDNQMTITEFENIEVALDYLSVGQESKLGLHLTDKKIELITYKNKQDTIHSIFIGGYSLERLQRSQLDFIYSLQKTVRAKTKYPTLVFRAREERRSSKYGERLRIYGEVLLFPPTTYDLYHFLVRLEMDYVDGRFTKCLNQD</sequence>
<accession>A0ABT6R5F3</accession>
<protein>
    <submittedName>
        <fullName evidence="1">Uncharacterized protein</fullName>
    </submittedName>
</protein>
<dbReference type="EMBL" id="JASBQV010000031">
    <property type="protein sequence ID" value="MDI3236162.1"/>
    <property type="molecule type" value="Genomic_DNA"/>
</dbReference>
<dbReference type="RefSeq" id="WP_282357134.1">
    <property type="nucleotide sequence ID" value="NZ_JASBQV010000031.1"/>
</dbReference>
<comment type="caution">
    <text evidence="1">The sequence shown here is derived from an EMBL/GenBank/DDBJ whole genome shotgun (WGS) entry which is preliminary data.</text>
</comment>
<reference evidence="1 2" key="1">
    <citation type="submission" date="2023-04" db="EMBL/GenBank/DDBJ databases">
        <title>Antarctic isolates genomes.</title>
        <authorList>
            <person name="Dimov S.G."/>
        </authorList>
    </citation>
    <scope>NUCLEOTIDE SEQUENCE [LARGE SCALE GENOMIC DNA]</scope>
    <source>
        <strain evidence="1 2">AL19</strain>
    </source>
</reference>
<organism evidence="1 2">
    <name type="scientific">Exiguobacterium antarcticum</name>
    <dbReference type="NCBI Taxonomy" id="132920"/>
    <lineage>
        <taxon>Bacteria</taxon>
        <taxon>Bacillati</taxon>
        <taxon>Bacillota</taxon>
        <taxon>Bacilli</taxon>
        <taxon>Bacillales</taxon>
        <taxon>Bacillales Family XII. Incertae Sedis</taxon>
        <taxon>Exiguobacterium</taxon>
    </lineage>
</organism>